<dbReference type="InterPro" id="IPR027417">
    <property type="entry name" value="P-loop_NTPase"/>
</dbReference>
<comment type="miscellaneous">
    <text evidence="7">The a and c carboxylates of cobyrinate are activated for nucleophilic attack via formation of a phosphorylated intermediate by ATP. CbiA catalyzes first the amidation of the c-carboxylate, and then that of the a-carboxylate.</text>
</comment>
<reference evidence="10" key="1">
    <citation type="journal article" date="2014" name="Int. J. Syst. Evol. Microbiol.">
        <title>Complete genome sequence of Corynebacterium casei LMG S-19264T (=DSM 44701T), isolated from a smear-ripened cheese.</title>
        <authorList>
            <consortium name="US DOE Joint Genome Institute (JGI-PGF)"/>
            <person name="Walter F."/>
            <person name="Albersmeier A."/>
            <person name="Kalinowski J."/>
            <person name="Ruckert C."/>
        </authorList>
    </citation>
    <scope>NUCLEOTIDE SEQUENCE</scope>
    <source>
        <strain evidence="10">JCM 14719</strain>
    </source>
</reference>
<comment type="function">
    <text evidence="7">Catalyzes the ATP-dependent amidation of the two carboxylate groups at positions a and c of cobyrinate, using either L-glutamine or ammonia as the nitrogen source.</text>
</comment>
<dbReference type="GO" id="GO:0005524">
    <property type="term" value="F:ATP binding"/>
    <property type="evidence" value="ECO:0007669"/>
    <property type="project" value="UniProtKB-UniRule"/>
</dbReference>
<evidence type="ECO:0000256" key="6">
    <source>
        <dbReference type="ARBA" id="ARBA00022962"/>
    </source>
</evidence>
<dbReference type="SUPFAM" id="SSF52540">
    <property type="entry name" value="P-loop containing nucleoside triphosphate hydrolases"/>
    <property type="match status" value="1"/>
</dbReference>
<evidence type="ECO:0000256" key="1">
    <source>
        <dbReference type="ARBA" id="ARBA00001946"/>
    </source>
</evidence>
<evidence type="ECO:0000313" key="10">
    <source>
        <dbReference type="EMBL" id="GGJ93589.1"/>
    </source>
</evidence>
<sequence length="487" mass="51808">MSASERGCGLPAADGEAAGVHRSRLVIAGAGSGVGKTTLTIGLMAALKARGLAVQGFKCGPDYIDPTYHTAITGRPSRNLDAWMMGPAAVREIFLRASAGADLSLIEGVMGLFDGKRATDDEGSTAHIARLLRAPVLLVVNAASMARTAAAIVKGCQAMAEGFAIAGVIANQVGSAGHARLIREAVEQVCGVPVVGSLVRDDGLVIPERHLGLVPAVERGELAPLFAKLAARVAETVDLDAVVALARSAPPLAPEPPRLFSPEKRHSGPPRARIAVARDEAFNFYYPENLELLEHAGAALVFFRPTHGDRLPEEVDGLYLGGGFPEVYAAELARNHALKADIRQAAAAGMPIFAECGGYMYLCRALTTSDGRTHEMVGLIPARVRMGQRLAELGYREVRAERDTPLLAAGETARGHAFHYSVLEPEPDAADAWPYAYCVHSRFGERREGYAAGSVLAGYTHLHFASNPRMAERWVAACAAFRRARLR</sequence>
<feature type="site" description="Increases nucleophilicity of active site Cys" evidence="7">
    <location>
        <position position="461"/>
    </location>
</feature>
<dbReference type="GO" id="GO:0009236">
    <property type="term" value="P:cobalamin biosynthetic process"/>
    <property type="evidence" value="ECO:0007669"/>
    <property type="project" value="UniProtKB-UniRule"/>
</dbReference>
<evidence type="ECO:0000259" key="9">
    <source>
        <dbReference type="Pfam" id="PF07685"/>
    </source>
</evidence>
<evidence type="ECO:0000259" key="8">
    <source>
        <dbReference type="Pfam" id="PF01656"/>
    </source>
</evidence>
<dbReference type="Pfam" id="PF07685">
    <property type="entry name" value="GATase_3"/>
    <property type="match status" value="1"/>
</dbReference>
<dbReference type="CDD" id="cd03130">
    <property type="entry name" value="GATase1_CobB"/>
    <property type="match status" value="1"/>
</dbReference>
<evidence type="ECO:0000256" key="2">
    <source>
        <dbReference type="ARBA" id="ARBA00022598"/>
    </source>
</evidence>
<accession>A0A8J3B3S8</accession>
<dbReference type="PANTHER" id="PTHR43873:SF1">
    <property type="entry name" value="COBYRINATE A,C-DIAMIDE SYNTHASE"/>
    <property type="match status" value="1"/>
</dbReference>
<comment type="caution">
    <text evidence="10">The sequence shown here is derived from an EMBL/GenBank/DDBJ whole genome shotgun (WGS) entry which is preliminary data.</text>
</comment>
<comment type="cofactor">
    <cofactor evidence="1 7">
        <name>Mg(2+)</name>
        <dbReference type="ChEBI" id="CHEBI:18420"/>
    </cofactor>
</comment>
<dbReference type="NCBIfam" id="NF002204">
    <property type="entry name" value="PRK01077.1"/>
    <property type="match status" value="1"/>
</dbReference>
<dbReference type="EC" id="6.3.5.11" evidence="7"/>
<keyword evidence="5 7" id="KW-0460">Magnesium</keyword>
<dbReference type="HAMAP" id="MF_00027">
    <property type="entry name" value="CobB_CbiA"/>
    <property type="match status" value="1"/>
</dbReference>
<dbReference type="NCBIfam" id="TIGR00379">
    <property type="entry name" value="cobB"/>
    <property type="match status" value="1"/>
</dbReference>
<comment type="similarity">
    <text evidence="7">Belongs to the CobB/CbiA family.</text>
</comment>
<dbReference type="InterPro" id="IPR029062">
    <property type="entry name" value="Class_I_gatase-like"/>
</dbReference>
<comment type="pathway">
    <text evidence="7">Cofactor biosynthesis; adenosylcobalamin biosynthesis; cob(II)yrinate a,c-diamide from sirohydrochlorin (anaerobic route): step 10/10.</text>
</comment>
<dbReference type="Pfam" id="PF01656">
    <property type="entry name" value="CbiA"/>
    <property type="match status" value="1"/>
</dbReference>
<organism evidence="10 11">
    <name type="scientific">Calditerricola satsumensis</name>
    <dbReference type="NCBI Taxonomy" id="373054"/>
    <lineage>
        <taxon>Bacteria</taxon>
        <taxon>Bacillati</taxon>
        <taxon>Bacillota</taxon>
        <taxon>Bacilli</taxon>
        <taxon>Bacillales</taxon>
        <taxon>Bacillaceae</taxon>
        <taxon>Calditerricola</taxon>
    </lineage>
</organism>
<dbReference type="Proteomes" id="UP000637720">
    <property type="component" value="Unassembled WGS sequence"/>
</dbReference>
<comment type="domain">
    <text evidence="7">Comprises of two domains. The C-terminal domain contains the binding site for glutamine and catalyzes the hydrolysis of this substrate to glutamate and ammonia. The N-terminal domain is anticipated to bind ATP and cobyrinate and catalyzes the ultimate synthesis of the diamide product. The ammonia produced via the glutaminase domain is probably translocated to the adjacent domain via a molecular tunnel, where it reacts with an activated intermediate.</text>
</comment>
<proteinExistence type="inferred from homology"/>
<dbReference type="InterPro" id="IPR004484">
    <property type="entry name" value="CbiA/CobB_synth"/>
</dbReference>
<keyword evidence="3 7" id="KW-0547">Nucleotide-binding</keyword>
<evidence type="ECO:0000256" key="3">
    <source>
        <dbReference type="ARBA" id="ARBA00022741"/>
    </source>
</evidence>
<dbReference type="SUPFAM" id="SSF52317">
    <property type="entry name" value="Class I glutamine amidotransferase-like"/>
    <property type="match status" value="1"/>
</dbReference>
<dbReference type="PROSITE" id="PS51274">
    <property type="entry name" value="GATASE_COBBQ"/>
    <property type="match status" value="1"/>
</dbReference>
<evidence type="ECO:0000256" key="5">
    <source>
        <dbReference type="ARBA" id="ARBA00022842"/>
    </source>
</evidence>
<protein>
    <recommendedName>
        <fullName evidence="7">Cobyrinate a,c-diamide synthase</fullName>
        <ecNumber evidence="7">6.3.5.11</ecNumber>
    </recommendedName>
    <alternativeName>
        <fullName evidence="7">Cobyrinic acid a,c-diamide synthetase</fullName>
    </alternativeName>
</protein>
<keyword evidence="4 7" id="KW-0067">ATP-binding</keyword>
<reference evidence="10" key="2">
    <citation type="submission" date="2020-09" db="EMBL/GenBank/DDBJ databases">
        <authorList>
            <person name="Sun Q."/>
            <person name="Ohkuma M."/>
        </authorList>
    </citation>
    <scope>NUCLEOTIDE SEQUENCE</scope>
    <source>
        <strain evidence="10">JCM 14719</strain>
    </source>
</reference>
<dbReference type="PANTHER" id="PTHR43873">
    <property type="entry name" value="COBYRINATE A,C-DIAMIDE SYNTHASE"/>
    <property type="match status" value="1"/>
</dbReference>
<dbReference type="InterPro" id="IPR011698">
    <property type="entry name" value="GATase_3"/>
</dbReference>
<dbReference type="Gene3D" id="3.40.50.300">
    <property type="entry name" value="P-loop containing nucleotide triphosphate hydrolases"/>
    <property type="match status" value="2"/>
</dbReference>
<feature type="domain" description="CobB/CobQ-like glutamine amidotransferase" evidence="9">
    <location>
        <begin position="273"/>
        <end position="467"/>
    </location>
</feature>
<name>A0A8J3B3S8_9BACI</name>
<dbReference type="UniPathway" id="UPA00148">
    <property type="reaction ID" value="UER00231"/>
</dbReference>
<evidence type="ECO:0000256" key="7">
    <source>
        <dbReference type="HAMAP-Rule" id="MF_00027"/>
    </source>
</evidence>
<dbReference type="Gene3D" id="3.40.50.880">
    <property type="match status" value="1"/>
</dbReference>
<evidence type="ECO:0000313" key="11">
    <source>
        <dbReference type="Proteomes" id="UP000637720"/>
    </source>
</evidence>
<dbReference type="AlphaFoldDB" id="A0A8J3B3S8"/>
<dbReference type="CDD" id="cd05388">
    <property type="entry name" value="CobB_N"/>
    <property type="match status" value="1"/>
</dbReference>
<keyword evidence="7" id="KW-0169">Cobalamin biosynthesis</keyword>
<gene>
    <name evidence="7" type="primary">cbiA</name>
    <name evidence="10" type="ORF">GCM10007043_04180</name>
</gene>
<dbReference type="GO" id="GO:0042242">
    <property type="term" value="F:cobyrinic acid a,c-diamide synthase activity"/>
    <property type="evidence" value="ECO:0007669"/>
    <property type="project" value="UniProtKB-UniRule"/>
</dbReference>
<keyword evidence="2 7" id="KW-0436">Ligase</keyword>
<feature type="domain" description="CobQ/CobB/MinD/ParA nucleotide binding" evidence="8">
    <location>
        <begin position="25"/>
        <end position="210"/>
    </location>
</feature>
<feature type="active site" description="Nucleophile" evidence="7">
    <location>
        <position position="356"/>
    </location>
</feature>
<dbReference type="RefSeq" id="WP_188816665.1">
    <property type="nucleotide sequence ID" value="NZ_BMOF01000004.1"/>
</dbReference>
<evidence type="ECO:0000256" key="4">
    <source>
        <dbReference type="ARBA" id="ARBA00022840"/>
    </source>
</evidence>
<keyword evidence="11" id="KW-1185">Reference proteome</keyword>
<keyword evidence="6 7" id="KW-0315">Glutamine amidotransferase</keyword>
<comment type="catalytic activity">
    <reaction evidence="7">
        <text>cob(II)yrinate + 2 L-glutamine + 2 ATP + 2 H2O = cob(II)yrinate a,c diamide + 2 L-glutamate + 2 ADP + 2 phosphate + 2 H(+)</text>
        <dbReference type="Rhea" id="RHEA:26289"/>
        <dbReference type="ChEBI" id="CHEBI:15377"/>
        <dbReference type="ChEBI" id="CHEBI:15378"/>
        <dbReference type="ChEBI" id="CHEBI:29985"/>
        <dbReference type="ChEBI" id="CHEBI:30616"/>
        <dbReference type="ChEBI" id="CHEBI:43474"/>
        <dbReference type="ChEBI" id="CHEBI:58359"/>
        <dbReference type="ChEBI" id="CHEBI:58537"/>
        <dbReference type="ChEBI" id="CHEBI:58894"/>
        <dbReference type="ChEBI" id="CHEBI:456216"/>
        <dbReference type="EC" id="6.3.5.11"/>
    </reaction>
</comment>
<dbReference type="InterPro" id="IPR002586">
    <property type="entry name" value="CobQ/CobB/MinD/ParA_Nub-bd_dom"/>
</dbReference>
<dbReference type="EMBL" id="BMOF01000004">
    <property type="protein sequence ID" value="GGJ93589.1"/>
    <property type="molecule type" value="Genomic_DNA"/>
</dbReference>